<evidence type="ECO:0000256" key="1">
    <source>
        <dbReference type="ARBA" id="ARBA00007921"/>
    </source>
</evidence>
<evidence type="ECO:0000256" key="2">
    <source>
        <dbReference type="ARBA" id="ARBA00020484"/>
    </source>
</evidence>
<dbReference type="GO" id="GO:0005829">
    <property type="term" value="C:cytosol"/>
    <property type="evidence" value="ECO:0007669"/>
    <property type="project" value="TreeGrafter"/>
</dbReference>
<accession>A0A2N1PRZ1</accession>
<proteinExistence type="inferred from homology"/>
<dbReference type="InterPro" id="IPR009019">
    <property type="entry name" value="KH_sf_prok-type"/>
</dbReference>
<feature type="binding site" evidence="6">
    <location>
        <begin position="44"/>
        <end position="51"/>
    </location>
    <ligand>
        <name>GTP</name>
        <dbReference type="ChEBI" id="CHEBI:37565"/>
    </ligand>
</feature>
<comment type="caution">
    <text evidence="11">The sequence shown here is derived from an EMBL/GenBank/DDBJ whole genome shotgun (WGS) entry which is preliminary data.</text>
</comment>
<gene>
    <name evidence="6" type="primary">era</name>
    <name evidence="11" type="ORF">CVV64_04540</name>
</gene>
<protein>
    <recommendedName>
        <fullName evidence="2 6">GTPase Era</fullName>
    </recommendedName>
</protein>
<evidence type="ECO:0000259" key="10">
    <source>
        <dbReference type="PROSITE" id="PS51713"/>
    </source>
</evidence>
<evidence type="ECO:0000313" key="12">
    <source>
        <dbReference type="Proteomes" id="UP000233256"/>
    </source>
</evidence>
<comment type="caution">
    <text evidence="7">Lacks conserved residue(s) required for the propagation of feature annotation.</text>
</comment>
<dbReference type="InterPro" id="IPR027417">
    <property type="entry name" value="P-loop_NTPase"/>
</dbReference>
<dbReference type="PANTHER" id="PTHR42698:SF1">
    <property type="entry name" value="GTPASE ERA, MITOCHONDRIAL"/>
    <property type="match status" value="1"/>
</dbReference>
<evidence type="ECO:0000256" key="4">
    <source>
        <dbReference type="ARBA" id="ARBA00022884"/>
    </source>
</evidence>
<evidence type="ECO:0000256" key="7">
    <source>
        <dbReference type="PROSITE-ProRule" id="PRU01050"/>
    </source>
</evidence>
<dbReference type="NCBIfam" id="TIGR00231">
    <property type="entry name" value="small_GTP"/>
    <property type="match status" value="1"/>
</dbReference>
<keyword evidence="6" id="KW-0699">rRNA-binding</keyword>
<dbReference type="InterPro" id="IPR004044">
    <property type="entry name" value="KH_dom_type_2"/>
</dbReference>
<dbReference type="PANTHER" id="PTHR42698">
    <property type="entry name" value="GTPASE ERA"/>
    <property type="match status" value="1"/>
</dbReference>
<keyword evidence="6" id="KW-0472">Membrane</keyword>
<comment type="subcellular location">
    <subcellularLocation>
        <location evidence="6">Cytoplasm</location>
    </subcellularLocation>
    <subcellularLocation>
        <location evidence="6">Cell membrane</location>
        <topology evidence="6">Peripheral membrane protein</topology>
    </subcellularLocation>
</comment>
<dbReference type="InterPro" id="IPR005225">
    <property type="entry name" value="Small_GTP-bd"/>
</dbReference>
<dbReference type="HAMAP" id="MF_00367">
    <property type="entry name" value="GTPase_Era"/>
    <property type="match status" value="1"/>
</dbReference>
<reference evidence="11 12" key="1">
    <citation type="journal article" date="2017" name="ISME J.">
        <title>Potential for microbial H2 and metal transformations associated with novel bacteria and archaea in deep terrestrial subsurface sediments.</title>
        <authorList>
            <person name="Hernsdorf A.W."/>
            <person name="Amano Y."/>
            <person name="Miyakawa K."/>
            <person name="Ise K."/>
            <person name="Suzuki Y."/>
            <person name="Anantharaman K."/>
            <person name="Probst A."/>
            <person name="Burstein D."/>
            <person name="Thomas B.C."/>
            <person name="Banfield J.F."/>
        </authorList>
    </citation>
    <scope>NUCLEOTIDE SEQUENCE [LARGE SCALE GENOMIC DNA]</scope>
    <source>
        <strain evidence="11">HGW-Wallbacteria-1</strain>
    </source>
</reference>
<dbReference type="SUPFAM" id="SSF54814">
    <property type="entry name" value="Prokaryotic type KH domain (KH-domain type II)"/>
    <property type="match status" value="1"/>
</dbReference>
<dbReference type="InterPro" id="IPR005662">
    <property type="entry name" value="GTPase_Era-like"/>
</dbReference>
<dbReference type="GO" id="GO:0070181">
    <property type="term" value="F:small ribosomal subunit rRNA binding"/>
    <property type="evidence" value="ECO:0007669"/>
    <property type="project" value="UniProtKB-UniRule"/>
</dbReference>
<feature type="domain" description="Era-type G" evidence="10">
    <location>
        <begin position="36"/>
        <end position="207"/>
    </location>
</feature>
<keyword evidence="3 6" id="KW-0547">Nucleotide-binding</keyword>
<evidence type="ECO:0000313" key="11">
    <source>
        <dbReference type="EMBL" id="PKK91042.1"/>
    </source>
</evidence>
<dbReference type="Gene3D" id="3.30.300.20">
    <property type="match status" value="1"/>
</dbReference>
<dbReference type="CDD" id="cd04163">
    <property type="entry name" value="Era"/>
    <property type="match status" value="1"/>
</dbReference>
<dbReference type="SUPFAM" id="SSF52540">
    <property type="entry name" value="P-loop containing nucleoside triphosphate hydrolases"/>
    <property type="match status" value="1"/>
</dbReference>
<comment type="function">
    <text evidence="6">An essential GTPase that binds both GDP and GTP, with rapid nucleotide exchange. Plays a role in 16S rRNA processing and 30S ribosomal subunit biogenesis and possibly also in cell cycle regulation and energy metabolism.</text>
</comment>
<comment type="similarity">
    <text evidence="1 6 7 8">Belongs to the TRAFAC class TrmE-Era-EngA-EngB-Septin-like GTPase superfamily. Era GTPase family.</text>
</comment>
<dbReference type="Gene3D" id="3.40.50.300">
    <property type="entry name" value="P-loop containing nucleotide triphosphate hydrolases"/>
    <property type="match status" value="1"/>
</dbReference>
<sequence length="330" mass="36790">MMSEQYRQCRLKDKVVNMSSMDFSIAPPLVPPPDFRSGFVLLAGRPNAGKSSLVNRLVGEKVVIVTPKPQTTRNSVRCVLTTASMQAVLVDTPGVHEPHSPLNEAMMESLRDSMDGIDLVLYLLEVTSSGPAQEEVKLLSELFRKKCPVILLMAKADLSSSVDPSLRWNPETDWAGPGKFTGIIDVSSKTGLGIPELLSTIEKNLDLGPMYFPPDQLMDTNERFLVREIVREKIMLLTRNEIPHATGVQILDMKDLEDGSSRIHAEIMVETNSQKRIVIGHGGSLLKTIGIQSRKDIELVLGRTCHLNLWVKVAEKWRKKKKLLREIVFG</sequence>
<feature type="binding site" evidence="6">
    <location>
        <begin position="91"/>
        <end position="95"/>
    </location>
    <ligand>
        <name>GTP</name>
        <dbReference type="ChEBI" id="CHEBI:37565"/>
    </ligand>
</feature>
<keyword evidence="6" id="KW-0690">Ribosome biogenesis</keyword>
<name>A0A2N1PRZ1_9BACT</name>
<evidence type="ECO:0000259" key="9">
    <source>
        <dbReference type="PROSITE" id="PS50823"/>
    </source>
</evidence>
<dbReference type="PROSITE" id="PS51713">
    <property type="entry name" value="G_ERA"/>
    <property type="match status" value="1"/>
</dbReference>
<dbReference type="Pfam" id="PF01926">
    <property type="entry name" value="MMR_HSR1"/>
    <property type="match status" value="1"/>
</dbReference>
<dbReference type="GO" id="GO:0043024">
    <property type="term" value="F:ribosomal small subunit binding"/>
    <property type="evidence" value="ECO:0007669"/>
    <property type="project" value="TreeGrafter"/>
</dbReference>
<dbReference type="GO" id="GO:0005886">
    <property type="term" value="C:plasma membrane"/>
    <property type="evidence" value="ECO:0007669"/>
    <property type="project" value="UniProtKB-SubCell"/>
</dbReference>
<keyword evidence="6" id="KW-0963">Cytoplasm</keyword>
<dbReference type="NCBIfam" id="TIGR00436">
    <property type="entry name" value="era"/>
    <property type="match status" value="1"/>
</dbReference>
<evidence type="ECO:0000256" key="3">
    <source>
        <dbReference type="ARBA" id="ARBA00022741"/>
    </source>
</evidence>
<dbReference type="GO" id="GO:0000028">
    <property type="term" value="P:ribosomal small subunit assembly"/>
    <property type="evidence" value="ECO:0007669"/>
    <property type="project" value="TreeGrafter"/>
</dbReference>
<dbReference type="AlphaFoldDB" id="A0A2N1PRZ1"/>
<dbReference type="EMBL" id="PGXC01000003">
    <property type="protein sequence ID" value="PKK91042.1"/>
    <property type="molecule type" value="Genomic_DNA"/>
</dbReference>
<dbReference type="Proteomes" id="UP000233256">
    <property type="component" value="Unassembled WGS sequence"/>
</dbReference>
<dbReference type="PROSITE" id="PS50823">
    <property type="entry name" value="KH_TYPE_2"/>
    <property type="match status" value="1"/>
</dbReference>
<dbReference type="InterPro" id="IPR015946">
    <property type="entry name" value="KH_dom-like_a/b"/>
</dbReference>
<evidence type="ECO:0000256" key="8">
    <source>
        <dbReference type="RuleBase" id="RU003761"/>
    </source>
</evidence>
<evidence type="ECO:0000256" key="5">
    <source>
        <dbReference type="ARBA" id="ARBA00023134"/>
    </source>
</evidence>
<dbReference type="InterPro" id="IPR006073">
    <property type="entry name" value="GTP-bd"/>
</dbReference>
<dbReference type="InterPro" id="IPR030388">
    <property type="entry name" value="G_ERA_dom"/>
</dbReference>
<evidence type="ECO:0000256" key="6">
    <source>
        <dbReference type="HAMAP-Rule" id="MF_00367"/>
    </source>
</evidence>
<dbReference type="CDD" id="cd22534">
    <property type="entry name" value="KH-II_Era"/>
    <property type="match status" value="1"/>
</dbReference>
<dbReference type="NCBIfam" id="NF000908">
    <property type="entry name" value="PRK00089.1"/>
    <property type="match status" value="1"/>
</dbReference>
<dbReference type="GO" id="GO:0003924">
    <property type="term" value="F:GTPase activity"/>
    <property type="evidence" value="ECO:0007669"/>
    <property type="project" value="UniProtKB-UniRule"/>
</dbReference>
<dbReference type="Pfam" id="PF07650">
    <property type="entry name" value="KH_2"/>
    <property type="match status" value="1"/>
</dbReference>
<comment type="subunit">
    <text evidence="6">Monomer.</text>
</comment>
<dbReference type="GO" id="GO:0005525">
    <property type="term" value="F:GTP binding"/>
    <property type="evidence" value="ECO:0007669"/>
    <property type="project" value="UniProtKB-UniRule"/>
</dbReference>
<feature type="binding site" evidence="6">
    <location>
        <begin position="154"/>
        <end position="157"/>
    </location>
    <ligand>
        <name>GTP</name>
        <dbReference type="ChEBI" id="CHEBI:37565"/>
    </ligand>
</feature>
<keyword evidence="5 6" id="KW-0342">GTP-binding</keyword>
<organism evidence="11 12">
    <name type="scientific">Candidatus Wallbacteria bacterium HGW-Wallbacteria-1</name>
    <dbReference type="NCBI Taxonomy" id="2013854"/>
    <lineage>
        <taxon>Bacteria</taxon>
        <taxon>Candidatus Walliibacteriota</taxon>
    </lineage>
</organism>
<keyword evidence="6" id="KW-1003">Cell membrane</keyword>
<feature type="domain" description="KH type-2" evidence="9">
    <location>
        <begin position="238"/>
        <end position="315"/>
    </location>
</feature>
<keyword evidence="4 6" id="KW-0694">RNA-binding</keyword>